<dbReference type="EMBL" id="CATOUU010000589">
    <property type="protein sequence ID" value="CAI9934804.1"/>
    <property type="molecule type" value="Genomic_DNA"/>
</dbReference>
<gene>
    <name evidence="1" type="ORF">HINF_LOCUS22449</name>
    <name evidence="3" type="ORF">HINF_LOCUS59287</name>
    <name evidence="4" type="ORF">HINF_LOCUS59984</name>
    <name evidence="2" type="ORF">HINF_LOCUS60059</name>
</gene>
<proteinExistence type="predicted"/>
<reference evidence="3 5" key="2">
    <citation type="submission" date="2024-07" db="EMBL/GenBank/DDBJ databases">
        <authorList>
            <person name="Akdeniz Z."/>
        </authorList>
    </citation>
    <scope>NUCLEOTIDE SEQUENCE [LARGE SCALE GENOMIC DNA]</scope>
</reference>
<dbReference type="EMBL" id="CAXDID020000348">
    <property type="protein sequence ID" value="CAL6080687.1"/>
    <property type="molecule type" value="Genomic_DNA"/>
</dbReference>
<dbReference type="Proteomes" id="UP001642409">
    <property type="component" value="Unassembled WGS sequence"/>
</dbReference>
<evidence type="ECO:0000313" key="2">
    <source>
        <dbReference type="EMBL" id="CAI9972414.1"/>
    </source>
</evidence>
<evidence type="ECO:0000313" key="1">
    <source>
        <dbReference type="EMBL" id="CAI9934804.1"/>
    </source>
</evidence>
<sequence>MMQLMYISIQLYTRESCMNMYQDSFNRNECCKQIQSDLRYFPPNNCGNCVGQLQIVLGELICVCQDEYCCQTLGEQNHYLDGQCKSCQNEGCCQQISPNVHYVNNLCQVCNDELCCQQVDRRLHLINGACISCPQNTEFDSGYKMCVCSNEQCCQAQSSVTHFIHNSCRTCSTEQCCQQYNANHHFINSNCEPCPIYSAFDGEKCRQISCTSEQCCSQHLLHYVNNSCSSCPELFINNKCVLCSEFGDSKYVNNQCVCQNGAGINKVCKNCGQNGCNSCGNGQKTGGDISEMEIYNYEFYKLLLLCYLETIQKKWSQFQRCIIYCNLQNLQEYKYVIIIIFQHILTIIRFTTINAEQRHQLSQGE</sequence>
<dbReference type="EMBL" id="CATOUU010001109">
    <property type="protein sequence ID" value="CAI9972414.1"/>
    <property type="molecule type" value="Genomic_DNA"/>
</dbReference>
<reference evidence="2" key="1">
    <citation type="submission" date="2023-06" db="EMBL/GenBank/DDBJ databases">
        <authorList>
            <person name="Kurt Z."/>
        </authorList>
    </citation>
    <scope>NUCLEOTIDE SEQUENCE</scope>
</reference>
<name>A0AA86UXY0_9EUKA</name>
<evidence type="ECO:0000313" key="3">
    <source>
        <dbReference type="EMBL" id="CAL6079236.1"/>
    </source>
</evidence>
<dbReference type="AlphaFoldDB" id="A0AA86UXY0"/>
<accession>A0AA86UXY0</accession>
<comment type="caution">
    <text evidence="2">The sequence shown here is derived from an EMBL/GenBank/DDBJ whole genome shotgun (WGS) entry which is preliminary data.</text>
</comment>
<dbReference type="EMBL" id="CAXDID020000339">
    <property type="protein sequence ID" value="CAL6079236.1"/>
    <property type="molecule type" value="Genomic_DNA"/>
</dbReference>
<evidence type="ECO:0000313" key="4">
    <source>
        <dbReference type="EMBL" id="CAL6080687.1"/>
    </source>
</evidence>
<evidence type="ECO:0000313" key="5">
    <source>
        <dbReference type="Proteomes" id="UP001642409"/>
    </source>
</evidence>
<protein>
    <submittedName>
        <fullName evidence="2">Tenascin isoform X1</fullName>
    </submittedName>
    <submittedName>
        <fullName evidence="3">Tenascin_isoform X1</fullName>
    </submittedName>
</protein>
<organism evidence="2">
    <name type="scientific">Hexamita inflata</name>
    <dbReference type="NCBI Taxonomy" id="28002"/>
    <lineage>
        <taxon>Eukaryota</taxon>
        <taxon>Metamonada</taxon>
        <taxon>Diplomonadida</taxon>
        <taxon>Hexamitidae</taxon>
        <taxon>Hexamitinae</taxon>
        <taxon>Hexamita</taxon>
    </lineage>
</organism>
<keyword evidence="5" id="KW-1185">Reference proteome</keyword>